<feature type="transmembrane region" description="Helical" evidence="1">
    <location>
        <begin position="35"/>
        <end position="53"/>
    </location>
</feature>
<proteinExistence type="predicted"/>
<gene>
    <name evidence="2" type="ORF">HCB47_14660</name>
</gene>
<protein>
    <submittedName>
        <fullName evidence="2">Uncharacterized protein</fullName>
    </submittedName>
</protein>
<evidence type="ECO:0000313" key="2">
    <source>
        <dbReference type="EMBL" id="MBC2288854.1"/>
    </source>
</evidence>
<comment type="caution">
    <text evidence="2">The sequence shown here is derived from an EMBL/GenBank/DDBJ whole genome shotgun (WGS) entry which is preliminary data.</text>
</comment>
<dbReference type="EMBL" id="JAARZO010000007">
    <property type="protein sequence ID" value="MBC2288854.1"/>
    <property type="molecule type" value="Genomic_DNA"/>
</dbReference>
<accession>A0A7X0ZLK2</accession>
<name>A0A7X0ZLK2_9LIST</name>
<reference evidence="2 3" key="1">
    <citation type="submission" date="2020-03" db="EMBL/GenBank/DDBJ databases">
        <title>Soil Listeria distribution.</title>
        <authorList>
            <person name="Liao J."/>
            <person name="Wiedmann M."/>
        </authorList>
    </citation>
    <scope>NUCLEOTIDE SEQUENCE [LARGE SCALE GENOMIC DNA]</scope>
    <source>
        <strain evidence="2 3">FSL L7-0072</strain>
    </source>
</reference>
<dbReference type="RefSeq" id="WP_003740212.1">
    <property type="nucleotide sequence ID" value="NZ_JAARZO010000007.1"/>
</dbReference>
<keyword evidence="1" id="KW-0812">Transmembrane</keyword>
<keyword evidence="1" id="KW-0472">Membrane</keyword>
<sequence>MKKIVNDTFSVFGIVFVVLLIASYFLQIGEIIEDARVFLLIFFVLNILGKYLLKQKREKKQSMRRL</sequence>
<organism evidence="2 3">
    <name type="scientific">Listeria farberi</name>
    <dbReference type="NCBI Taxonomy" id="2713500"/>
    <lineage>
        <taxon>Bacteria</taxon>
        <taxon>Bacillati</taxon>
        <taxon>Bacillota</taxon>
        <taxon>Bacilli</taxon>
        <taxon>Bacillales</taxon>
        <taxon>Listeriaceae</taxon>
        <taxon>Listeria</taxon>
    </lineage>
</organism>
<dbReference type="AlphaFoldDB" id="A0A7X0ZLK2"/>
<dbReference type="Proteomes" id="UP000558070">
    <property type="component" value="Unassembled WGS sequence"/>
</dbReference>
<evidence type="ECO:0000313" key="3">
    <source>
        <dbReference type="Proteomes" id="UP000558070"/>
    </source>
</evidence>
<feature type="transmembrane region" description="Helical" evidence="1">
    <location>
        <begin position="9"/>
        <end position="29"/>
    </location>
</feature>
<evidence type="ECO:0000256" key="1">
    <source>
        <dbReference type="SAM" id="Phobius"/>
    </source>
</evidence>
<keyword evidence="1" id="KW-1133">Transmembrane helix</keyword>